<evidence type="ECO:0000259" key="1">
    <source>
        <dbReference type="Pfam" id="PF00078"/>
    </source>
</evidence>
<gene>
    <name evidence="2" type="ORF">PAPOLLO_LOCUS11220</name>
</gene>
<dbReference type="OrthoDB" id="425619at2759"/>
<evidence type="ECO:0000313" key="2">
    <source>
        <dbReference type="EMBL" id="CAG4986318.1"/>
    </source>
</evidence>
<sequence>MGRSRKQQLIDYKYSINNKSIKSVSSVRDLGIRLDSKLTFNEHIDGIVDKAYKQIGFIKRVCNDFRSTTSNCIKALYFAYAPWDTFILILESLNSPMTVADENVTTDALRKQIRQVYKLARRGSMKCEPLQSPSIASELEICTPKVELLESQLQAGKVDDRNLTLKLSRRANYLMDRLARISESSSHLSDLRSRLIRILSVIDGEDSDTDSEYKETQAQPFNQKVESNVIYVKDKPLNLNTFNLKFDGTTCVRVFIERLEELKEARNITEARILSAFSDLLENSALCWFRNTGDSKPIKQRYYPLSPVKQQALEKELDRMLSLGVVSPSQSAWNSPVVVVQKPNGDLRLCLDCRKLNAVSKPDAYPLPYISSILDQLRDAKYLTSIDLSAAYWQIPYDSEQSADKTAFTVDLSKLENKESLT</sequence>
<accession>A0A8S3WW45</accession>
<name>A0A8S3WW45_PARAO</name>
<reference evidence="2" key="1">
    <citation type="submission" date="2021-04" db="EMBL/GenBank/DDBJ databases">
        <authorList>
            <person name="Tunstrom K."/>
        </authorList>
    </citation>
    <scope>NUCLEOTIDE SEQUENCE</scope>
</reference>
<comment type="caution">
    <text evidence="2">The sequence shown here is derived from an EMBL/GenBank/DDBJ whole genome shotgun (WGS) entry which is preliminary data.</text>
</comment>
<dbReference type="PANTHER" id="PTHR24559">
    <property type="entry name" value="TRANSPOSON TY3-I GAG-POL POLYPROTEIN"/>
    <property type="match status" value="1"/>
</dbReference>
<dbReference type="EMBL" id="CAJQZP010000810">
    <property type="protein sequence ID" value="CAG4986318.1"/>
    <property type="molecule type" value="Genomic_DNA"/>
</dbReference>
<dbReference type="PANTHER" id="PTHR24559:SF444">
    <property type="entry name" value="REVERSE TRANSCRIPTASE DOMAIN-CONTAINING PROTEIN"/>
    <property type="match status" value="1"/>
</dbReference>
<dbReference type="InterPro" id="IPR000477">
    <property type="entry name" value="RT_dom"/>
</dbReference>
<evidence type="ECO:0000313" key="3">
    <source>
        <dbReference type="Proteomes" id="UP000691718"/>
    </source>
</evidence>
<organism evidence="2 3">
    <name type="scientific">Parnassius apollo</name>
    <name type="common">Apollo butterfly</name>
    <name type="synonym">Papilio apollo</name>
    <dbReference type="NCBI Taxonomy" id="110799"/>
    <lineage>
        <taxon>Eukaryota</taxon>
        <taxon>Metazoa</taxon>
        <taxon>Ecdysozoa</taxon>
        <taxon>Arthropoda</taxon>
        <taxon>Hexapoda</taxon>
        <taxon>Insecta</taxon>
        <taxon>Pterygota</taxon>
        <taxon>Neoptera</taxon>
        <taxon>Endopterygota</taxon>
        <taxon>Lepidoptera</taxon>
        <taxon>Glossata</taxon>
        <taxon>Ditrysia</taxon>
        <taxon>Papilionoidea</taxon>
        <taxon>Papilionidae</taxon>
        <taxon>Parnassiinae</taxon>
        <taxon>Parnassini</taxon>
        <taxon>Parnassius</taxon>
        <taxon>Parnassius</taxon>
    </lineage>
</organism>
<protein>
    <submittedName>
        <fullName evidence="2">(apollo) hypothetical protein</fullName>
    </submittedName>
</protein>
<dbReference type="InterPro" id="IPR053134">
    <property type="entry name" value="RNA-dir_DNA_polymerase"/>
</dbReference>
<dbReference type="CDD" id="cd01647">
    <property type="entry name" value="RT_LTR"/>
    <property type="match status" value="1"/>
</dbReference>
<feature type="domain" description="Reverse transcriptase" evidence="1">
    <location>
        <begin position="340"/>
        <end position="411"/>
    </location>
</feature>
<dbReference type="Proteomes" id="UP000691718">
    <property type="component" value="Unassembled WGS sequence"/>
</dbReference>
<dbReference type="Pfam" id="PF00078">
    <property type="entry name" value="RVT_1"/>
    <property type="match status" value="1"/>
</dbReference>
<proteinExistence type="predicted"/>
<keyword evidence="3" id="KW-1185">Reference proteome</keyword>
<dbReference type="AlphaFoldDB" id="A0A8S3WW45"/>